<feature type="transmembrane region" description="Helical" evidence="6">
    <location>
        <begin position="132"/>
        <end position="154"/>
    </location>
</feature>
<keyword evidence="9" id="KW-1185">Reference proteome</keyword>
<dbReference type="SUPFAM" id="SSF103473">
    <property type="entry name" value="MFS general substrate transporter"/>
    <property type="match status" value="1"/>
</dbReference>
<feature type="transmembrane region" description="Helical" evidence="6">
    <location>
        <begin position="32"/>
        <end position="53"/>
    </location>
</feature>
<proteinExistence type="predicted"/>
<dbReference type="GO" id="GO:0016020">
    <property type="term" value="C:membrane"/>
    <property type="evidence" value="ECO:0007669"/>
    <property type="project" value="UniProtKB-SubCell"/>
</dbReference>
<dbReference type="AlphaFoldDB" id="A0A9W9I652"/>
<keyword evidence="3 6" id="KW-1133">Transmembrane helix</keyword>
<evidence type="ECO:0000256" key="3">
    <source>
        <dbReference type="ARBA" id="ARBA00022989"/>
    </source>
</evidence>
<feature type="transmembrane region" description="Helical" evidence="6">
    <location>
        <begin position="199"/>
        <end position="220"/>
    </location>
</feature>
<evidence type="ECO:0000256" key="6">
    <source>
        <dbReference type="SAM" id="Phobius"/>
    </source>
</evidence>
<dbReference type="Pfam" id="PF07690">
    <property type="entry name" value="MFS_1"/>
    <property type="match status" value="1"/>
</dbReference>
<keyword evidence="2 6" id="KW-0812">Transmembrane</keyword>
<dbReference type="InterPro" id="IPR020846">
    <property type="entry name" value="MFS_dom"/>
</dbReference>
<dbReference type="GeneID" id="81427570"/>
<evidence type="ECO:0000256" key="5">
    <source>
        <dbReference type="SAM" id="MobiDB-lite"/>
    </source>
</evidence>
<dbReference type="Proteomes" id="UP001149163">
    <property type="component" value="Unassembled WGS sequence"/>
</dbReference>
<feature type="transmembrane region" description="Helical" evidence="6">
    <location>
        <begin position="304"/>
        <end position="324"/>
    </location>
</feature>
<feature type="transmembrane region" description="Helical" evidence="6">
    <location>
        <begin position="358"/>
        <end position="376"/>
    </location>
</feature>
<evidence type="ECO:0000313" key="9">
    <source>
        <dbReference type="Proteomes" id="UP001149163"/>
    </source>
</evidence>
<evidence type="ECO:0000256" key="2">
    <source>
        <dbReference type="ARBA" id="ARBA00022692"/>
    </source>
</evidence>
<evidence type="ECO:0000256" key="1">
    <source>
        <dbReference type="ARBA" id="ARBA00004141"/>
    </source>
</evidence>
<evidence type="ECO:0000259" key="7">
    <source>
        <dbReference type="PROSITE" id="PS50850"/>
    </source>
</evidence>
<dbReference type="InterPro" id="IPR011701">
    <property type="entry name" value="MFS"/>
</dbReference>
<name>A0A9W9I652_9EURO</name>
<feature type="transmembrane region" description="Helical" evidence="6">
    <location>
        <begin position="397"/>
        <end position="424"/>
    </location>
</feature>
<feature type="region of interest" description="Disordered" evidence="5">
    <location>
        <begin position="256"/>
        <end position="285"/>
    </location>
</feature>
<accession>A0A9W9I652</accession>
<dbReference type="GO" id="GO:0022857">
    <property type="term" value="F:transmembrane transporter activity"/>
    <property type="evidence" value="ECO:0007669"/>
    <property type="project" value="InterPro"/>
</dbReference>
<feature type="transmembrane region" description="Helical" evidence="6">
    <location>
        <begin position="479"/>
        <end position="499"/>
    </location>
</feature>
<comment type="subcellular location">
    <subcellularLocation>
        <location evidence="1">Membrane</location>
        <topology evidence="1">Multi-pass membrane protein</topology>
    </subcellularLocation>
</comment>
<dbReference type="PANTHER" id="PTHR23507">
    <property type="entry name" value="ZGC:174356"/>
    <property type="match status" value="1"/>
</dbReference>
<organism evidence="8 9">
    <name type="scientific">Penicillium canariense</name>
    <dbReference type="NCBI Taxonomy" id="189055"/>
    <lineage>
        <taxon>Eukaryota</taxon>
        <taxon>Fungi</taxon>
        <taxon>Dikarya</taxon>
        <taxon>Ascomycota</taxon>
        <taxon>Pezizomycotina</taxon>
        <taxon>Eurotiomycetes</taxon>
        <taxon>Eurotiomycetidae</taxon>
        <taxon>Eurotiales</taxon>
        <taxon>Aspergillaceae</taxon>
        <taxon>Penicillium</taxon>
    </lineage>
</organism>
<reference evidence="8" key="2">
    <citation type="journal article" date="2023" name="IMA Fungus">
        <title>Comparative genomic study of the Penicillium genus elucidates a diverse pangenome and 15 lateral gene transfer events.</title>
        <authorList>
            <person name="Petersen C."/>
            <person name="Sorensen T."/>
            <person name="Nielsen M.R."/>
            <person name="Sondergaard T.E."/>
            <person name="Sorensen J.L."/>
            <person name="Fitzpatrick D.A."/>
            <person name="Frisvad J.C."/>
            <person name="Nielsen K.L."/>
        </authorList>
    </citation>
    <scope>NUCLEOTIDE SEQUENCE</scope>
    <source>
        <strain evidence="8">IBT 26290</strain>
    </source>
</reference>
<keyword evidence="4 6" id="KW-0472">Membrane</keyword>
<dbReference type="PROSITE" id="PS50850">
    <property type="entry name" value="MFS"/>
    <property type="match status" value="1"/>
</dbReference>
<reference evidence="8" key="1">
    <citation type="submission" date="2022-11" db="EMBL/GenBank/DDBJ databases">
        <authorList>
            <person name="Petersen C."/>
        </authorList>
    </citation>
    <scope>NUCLEOTIDE SEQUENCE</scope>
    <source>
        <strain evidence="8">IBT 26290</strain>
    </source>
</reference>
<feature type="transmembrane region" description="Helical" evidence="6">
    <location>
        <begin position="444"/>
        <end position="467"/>
    </location>
</feature>
<sequence length="517" mass="55481">MVLQYADNGESQPLLADVPKGAITNRSKSKKLMMLLICGIIVLAVDFGNNMAIAPQTAIFEQIICRNHGARSSSGAGAPSNGPSNGDPCKSEAVQGELALVLGYKDMFEVLPGILLSLPYGVLADHWGRKPVVYLGMAGMLLGEVWVRLVALWANVLPLRLVWLTGLFRVIGGGDKVIVSIVLVMVADIFSEEERSTALFSLQSCIILSDIVGAPIGAWLMQHDLWVPYILGVVIMIVGSTPLLFLQETLEEAKASKAKSRHAPGTDAADISDDSSGRVEPAGKQPALQELIREAREFKESTRFIWQNWSVCLVILCMLVTEISRQSTGVLLQYASKKFIWTIARASLLVSLRGVFSLANYLIIMPVVSFLAANYLNLHGKHRDHRLSQGSGLVSVIGFMAIGLAPVPALLICGLVILSLGSAFDITLRSLATGLVPPDLVGTLYSAIAISQSLGVLIAGPLFAYLFRAGLHFGGTWMGLPFLQAGLFYAIATIAVGYIRVPPAAPDDSDGEEPLFS</sequence>
<evidence type="ECO:0000313" key="8">
    <source>
        <dbReference type="EMBL" id="KAJ5167488.1"/>
    </source>
</evidence>
<dbReference type="EMBL" id="JAPQKN010000003">
    <property type="protein sequence ID" value="KAJ5167488.1"/>
    <property type="molecule type" value="Genomic_DNA"/>
</dbReference>
<dbReference type="OrthoDB" id="194139at2759"/>
<evidence type="ECO:0000256" key="4">
    <source>
        <dbReference type="ARBA" id="ARBA00023136"/>
    </source>
</evidence>
<feature type="domain" description="Major facilitator superfamily (MFS) profile" evidence="7">
    <location>
        <begin position="32"/>
        <end position="504"/>
    </location>
</feature>
<feature type="transmembrane region" description="Helical" evidence="6">
    <location>
        <begin position="226"/>
        <end position="246"/>
    </location>
</feature>
<feature type="transmembrane region" description="Helical" evidence="6">
    <location>
        <begin position="107"/>
        <end position="125"/>
    </location>
</feature>
<dbReference type="Gene3D" id="1.20.1250.20">
    <property type="entry name" value="MFS general substrate transporter like domains"/>
    <property type="match status" value="1"/>
</dbReference>
<feature type="transmembrane region" description="Helical" evidence="6">
    <location>
        <begin position="166"/>
        <end position="187"/>
    </location>
</feature>
<comment type="caution">
    <text evidence="8">The sequence shown here is derived from an EMBL/GenBank/DDBJ whole genome shotgun (WGS) entry which is preliminary data.</text>
</comment>
<gene>
    <name evidence="8" type="ORF">N7482_006269</name>
</gene>
<protein>
    <recommendedName>
        <fullName evidence="7">Major facilitator superfamily (MFS) profile domain-containing protein</fullName>
    </recommendedName>
</protein>
<dbReference type="InterPro" id="IPR036259">
    <property type="entry name" value="MFS_trans_sf"/>
</dbReference>
<dbReference type="PANTHER" id="PTHR23507:SF1">
    <property type="entry name" value="FI18259P1-RELATED"/>
    <property type="match status" value="1"/>
</dbReference>
<dbReference type="RefSeq" id="XP_056543949.1">
    <property type="nucleotide sequence ID" value="XM_056688394.1"/>
</dbReference>